<feature type="site" description="Increases basicity of active site Tyr" evidence="11">
    <location>
        <position position="109"/>
    </location>
</feature>
<evidence type="ECO:0000256" key="1">
    <source>
        <dbReference type="ARBA" id="ARBA00001936"/>
    </source>
</evidence>
<dbReference type="Gene3D" id="3.90.1820.10">
    <property type="entry name" value="AglA-like glucosidase"/>
    <property type="match status" value="1"/>
</dbReference>
<dbReference type="SUPFAM" id="SSF56327">
    <property type="entry name" value="LDH C-terminal domain-like"/>
    <property type="match status" value="1"/>
</dbReference>
<keyword evidence="8 12" id="KW-0326">Glycosidase</keyword>
<evidence type="ECO:0000256" key="11">
    <source>
        <dbReference type="PIRSR" id="PIRSR601088-4"/>
    </source>
</evidence>
<gene>
    <name evidence="14" type="ORF">C9J12_10175</name>
</gene>
<dbReference type="Pfam" id="PF02056">
    <property type="entry name" value="Glyco_hydro_4"/>
    <property type="match status" value="1"/>
</dbReference>
<evidence type="ECO:0000256" key="3">
    <source>
        <dbReference type="ARBA" id="ARBA00022723"/>
    </source>
</evidence>
<comment type="caution">
    <text evidence="14">The sequence shown here is derived from an EMBL/GenBank/DDBJ whole genome shotgun (WGS) entry which is preliminary data.</text>
</comment>
<evidence type="ECO:0000313" key="15">
    <source>
        <dbReference type="Proteomes" id="UP000240987"/>
    </source>
</evidence>
<dbReference type="PANTHER" id="PTHR32092:SF6">
    <property type="entry name" value="ALPHA-GALACTOSIDASE"/>
    <property type="match status" value="1"/>
</dbReference>
<dbReference type="InterPro" id="IPR001088">
    <property type="entry name" value="Glyco_hydro_4"/>
</dbReference>
<comment type="cofactor">
    <cofactor evidence="1">
        <name>Mn(2+)</name>
        <dbReference type="ChEBI" id="CHEBI:29035"/>
    </cofactor>
</comment>
<dbReference type="PANTHER" id="PTHR32092">
    <property type="entry name" value="6-PHOSPHO-BETA-GLUCOSIDASE-RELATED"/>
    <property type="match status" value="1"/>
</dbReference>
<proteinExistence type="inferred from homology"/>
<comment type="cofactor">
    <cofactor evidence="12">
        <name>NAD(+)</name>
        <dbReference type="ChEBI" id="CHEBI:57540"/>
    </cofactor>
    <text evidence="12">Binds 1 NAD(+) per subunit.</text>
</comment>
<name>A0A2T3JIZ9_9GAMM</name>
<feature type="binding site" evidence="10">
    <location>
        <position position="218"/>
    </location>
    <ligand>
        <name>Mn(2+)</name>
        <dbReference type="ChEBI" id="CHEBI:29035"/>
    </ligand>
</feature>
<evidence type="ECO:0000259" key="13">
    <source>
        <dbReference type="Pfam" id="PF11975"/>
    </source>
</evidence>
<evidence type="ECO:0000256" key="5">
    <source>
        <dbReference type="ARBA" id="ARBA00023027"/>
    </source>
</evidence>
<sequence length="460" mass="51567">MTQITIIGAGSVMFTRQITSALLSYPALNDIDLVLMDIDPEVLKRSHQLISKMAEQANTRARISMTTDRRQALTGADFVINAIQVGGLEPWRLDMQIPTKYGVIQEVGDTMGPGGIFRALRHIPPMLAILRDMEEVCPEALFINYANPLAPLTWAAKDSSPIKSIGLCYGVRYTAAQLVGYLGEGDWVEHPSTPERWQRLMYHDVPSHIDYEFAGINHMTWITKMMANGKDMQPKISELVNNPKVYAADGVRCEVLKFFGLWCTENHWHCSDYLPYFRKNEEMINHFLPQRWDLLALEEKVHSAGEAEIDAQLAGIQKFTIEPNMLNAPKLINAMVSGERTRINGNVPNRQSAGLLIDNLPENCVVEVPIWVDSQGIHPQKMGRLPMQCASLIKTNTAVQELIVEAALTCDLDAARYALALDPVTATVCTLEQIDAMFTEMFTAQRQWLPQFANVPSITQ</sequence>
<evidence type="ECO:0000256" key="9">
    <source>
        <dbReference type="PIRSR" id="PIRSR601088-2"/>
    </source>
</evidence>
<accession>A0A2T3JIZ9</accession>
<dbReference type="InterPro" id="IPR036291">
    <property type="entry name" value="NAD(P)-bd_dom_sf"/>
</dbReference>
<dbReference type="OrthoDB" id="9767022at2"/>
<dbReference type="SUPFAM" id="SSF51735">
    <property type="entry name" value="NAD(P)-binding Rossmann-fold domains"/>
    <property type="match status" value="1"/>
</dbReference>
<reference evidence="14 15" key="1">
    <citation type="submission" date="2018-01" db="EMBL/GenBank/DDBJ databases">
        <title>Whole genome sequencing of Histamine producing bacteria.</title>
        <authorList>
            <person name="Butler K."/>
        </authorList>
    </citation>
    <scope>NUCLEOTIDE SEQUENCE [LARGE SCALE GENOMIC DNA]</scope>
    <source>
        <strain evidence="14 15">JCM 12947</strain>
    </source>
</reference>
<evidence type="ECO:0000256" key="12">
    <source>
        <dbReference type="RuleBase" id="RU361152"/>
    </source>
</evidence>
<dbReference type="PROSITE" id="PS01324">
    <property type="entry name" value="GLYCOSYL_HYDROL_F4"/>
    <property type="match status" value="1"/>
</dbReference>
<dbReference type="CDD" id="cd05297">
    <property type="entry name" value="GH4_alpha_glucosidase_galactosidase"/>
    <property type="match status" value="1"/>
</dbReference>
<comment type="similarity">
    <text evidence="2 12">Belongs to the glycosyl hydrolase 4 family.</text>
</comment>
<evidence type="ECO:0000256" key="10">
    <source>
        <dbReference type="PIRSR" id="PIRSR601088-3"/>
    </source>
</evidence>
<feature type="binding site" evidence="9">
    <location>
        <position position="147"/>
    </location>
    <ligand>
        <name>substrate</name>
    </ligand>
</feature>
<protein>
    <submittedName>
        <fullName evidence="14">Alpha-glucosidase/alpha-galactosidase</fullName>
    </submittedName>
</protein>
<keyword evidence="5 12" id="KW-0520">NAD</keyword>
<dbReference type="NCBIfam" id="NF011657">
    <property type="entry name" value="PRK15076.1"/>
    <property type="match status" value="1"/>
</dbReference>
<dbReference type="InterPro" id="IPR015955">
    <property type="entry name" value="Lactate_DH/Glyco_Ohase_4_C"/>
</dbReference>
<evidence type="ECO:0000256" key="8">
    <source>
        <dbReference type="ARBA" id="ARBA00023295"/>
    </source>
</evidence>
<evidence type="ECO:0000256" key="7">
    <source>
        <dbReference type="ARBA" id="ARBA00023277"/>
    </source>
</evidence>
<dbReference type="InterPro" id="IPR053715">
    <property type="entry name" value="GH4_Enzyme_sf"/>
</dbReference>
<dbReference type="PRINTS" id="PR00732">
    <property type="entry name" value="GLHYDRLASE4"/>
</dbReference>
<keyword evidence="15" id="KW-1185">Reference proteome</keyword>
<keyword evidence="7" id="KW-0119">Carbohydrate metabolism</keyword>
<dbReference type="InterPro" id="IPR022616">
    <property type="entry name" value="Glyco_hydro_4_C"/>
</dbReference>
<dbReference type="EMBL" id="PYMJ01000008">
    <property type="protein sequence ID" value="PSU48859.1"/>
    <property type="molecule type" value="Genomic_DNA"/>
</dbReference>
<feature type="binding site" evidence="10">
    <location>
        <position position="168"/>
    </location>
    <ligand>
        <name>Mn(2+)</name>
        <dbReference type="ChEBI" id="CHEBI:29035"/>
    </ligand>
</feature>
<dbReference type="GO" id="GO:0005975">
    <property type="term" value="P:carbohydrate metabolic process"/>
    <property type="evidence" value="ECO:0007669"/>
    <property type="project" value="InterPro"/>
</dbReference>
<keyword evidence="4 12" id="KW-0378">Hydrolase</keyword>
<dbReference type="GO" id="GO:0016616">
    <property type="term" value="F:oxidoreductase activity, acting on the CH-OH group of donors, NAD or NADP as acceptor"/>
    <property type="evidence" value="ECO:0007669"/>
    <property type="project" value="InterPro"/>
</dbReference>
<dbReference type="AlphaFoldDB" id="A0A2T3JIZ9"/>
<keyword evidence="10" id="KW-0533">Nickel</keyword>
<dbReference type="Pfam" id="PF11975">
    <property type="entry name" value="Glyco_hydro_4C"/>
    <property type="match status" value="1"/>
</dbReference>
<keyword evidence="10" id="KW-0170">Cobalt</keyword>
<dbReference type="InterPro" id="IPR019802">
    <property type="entry name" value="GlycHydrolase_4_CS"/>
</dbReference>
<keyword evidence="6 10" id="KW-0464">Manganese</keyword>
<evidence type="ECO:0000256" key="2">
    <source>
        <dbReference type="ARBA" id="ARBA00010141"/>
    </source>
</evidence>
<evidence type="ECO:0000256" key="4">
    <source>
        <dbReference type="ARBA" id="ARBA00022801"/>
    </source>
</evidence>
<feature type="domain" description="Glycosyl hydrolase family 4 C-terminal" evidence="13">
    <location>
        <begin position="213"/>
        <end position="425"/>
    </location>
</feature>
<organism evidence="14 15">
    <name type="scientific">Photobacterium frigidiphilum</name>
    <dbReference type="NCBI Taxonomy" id="264736"/>
    <lineage>
        <taxon>Bacteria</taxon>
        <taxon>Pseudomonadati</taxon>
        <taxon>Pseudomonadota</taxon>
        <taxon>Gammaproteobacteria</taxon>
        <taxon>Vibrionales</taxon>
        <taxon>Vibrionaceae</taxon>
        <taxon>Photobacterium</taxon>
    </lineage>
</organism>
<dbReference type="GO" id="GO:0046872">
    <property type="term" value="F:metal ion binding"/>
    <property type="evidence" value="ECO:0007669"/>
    <property type="project" value="UniProtKB-KW"/>
</dbReference>
<keyword evidence="3 10" id="KW-0479">Metal-binding</keyword>
<dbReference type="RefSeq" id="WP_107242607.1">
    <property type="nucleotide sequence ID" value="NZ_PYMJ01000008.1"/>
</dbReference>
<evidence type="ECO:0000256" key="6">
    <source>
        <dbReference type="ARBA" id="ARBA00023211"/>
    </source>
</evidence>
<dbReference type="Proteomes" id="UP000240987">
    <property type="component" value="Unassembled WGS sequence"/>
</dbReference>
<evidence type="ECO:0000313" key="14">
    <source>
        <dbReference type="EMBL" id="PSU48859.1"/>
    </source>
</evidence>
<keyword evidence="10" id="KW-0408">Iron</keyword>
<dbReference type="GO" id="GO:0004553">
    <property type="term" value="F:hydrolase activity, hydrolyzing O-glycosyl compounds"/>
    <property type="evidence" value="ECO:0007669"/>
    <property type="project" value="InterPro"/>
</dbReference>